<proteinExistence type="predicted"/>
<reference evidence="1" key="1">
    <citation type="submission" date="2022-12" db="EMBL/GenBank/DDBJ databases">
        <title>Genome Sequence of Lasiodiplodia mahajangana.</title>
        <authorList>
            <person name="Buettner E."/>
        </authorList>
    </citation>
    <scope>NUCLEOTIDE SEQUENCE</scope>
    <source>
        <strain evidence="1">VT137</strain>
    </source>
</reference>
<evidence type="ECO:0000313" key="2">
    <source>
        <dbReference type="Proteomes" id="UP001153332"/>
    </source>
</evidence>
<accession>A0ACC2JQG9</accession>
<dbReference type="Proteomes" id="UP001153332">
    <property type="component" value="Unassembled WGS sequence"/>
</dbReference>
<dbReference type="EMBL" id="JAPUUL010000689">
    <property type="protein sequence ID" value="KAJ8129685.1"/>
    <property type="molecule type" value="Genomic_DNA"/>
</dbReference>
<protein>
    <submittedName>
        <fullName evidence="1">Uncharacterized protein</fullName>
    </submittedName>
</protein>
<gene>
    <name evidence="1" type="ORF">O1611_g3945</name>
</gene>
<sequence length="511" mass="58524">MMQLFDLPPELIIAIFDAIALSRSFKRLIRLRLVNRHFKFFVENVIFSNPIPQFILNAIHNDNLLHDAHPFYIRYLARQAEVARESGCHFGRIRRAAVALCQMAGDTRQDALVETLRSLCFLSFRSHPNQFLHPRFPQEHAVPSSDELAVDLCVAAIHLGRYTYVERLIAKGWKFCDWDPKYRTDVRSDIFGPAFIAATLRGDVSMIRLLLSSNPNYSPSEPIPYCVRDNIFFHAGLYGYRDAFDFAIDSGPLGVNKGNTEVQKYNQYNFLSPEYGLVKRGVDTTPIVDNYNRGVAMLLPHDAGYKNFEDDLERRLSYSAWEGHVDMVQHLLDSEPSQKVKRKAMNRALRKAVHTGMRDSVCLLLQHGAQPNQVTRLHTPLMFAAWTSSTTIARLLLEAGANPNIGHPPPIVLAVLKEDTDMFRLLCEYGAKLDTPETGGWAMAVAQFWGFESMIDMLVEKGLERDVVLQRCPERREISELSWYLFLEEKEIEKDNDLEEELWWSDALSRA</sequence>
<name>A0ACC2JQG9_9PEZI</name>
<organism evidence="1 2">
    <name type="scientific">Lasiodiplodia mahajangana</name>
    <dbReference type="NCBI Taxonomy" id="1108764"/>
    <lineage>
        <taxon>Eukaryota</taxon>
        <taxon>Fungi</taxon>
        <taxon>Dikarya</taxon>
        <taxon>Ascomycota</taxon>
        <taxon>Pezizomycotina</taxon>
        <taxon>Dothideomycetes</taxon>
        <taxon>Dothideomycetes incertae sedis</taxon>
        <taxon>Botryosphaeriales</taxon>
        <taxon>Botryosphaeriaceae</taxon>
        <taxon>Lasiodiplodia</taxon>
    </lineage>
</organism>
<evidence type="ECO:0000313" key="1">
    <source>
        <dbReference type="EMBL" id="KAJ8129685.1"/>
    </source>
</evidence>
<keyword evidence="2" id="KW-1185">Reference proteome</keyword>
<comment type="caution">
    <text evidence="1">The sequence shown here is derived from an EMBL/GenBank/DDBJ whole genome shotgun (WGS) entry which is preliminary data.</text>
</comment>